<keyword evidence="1" id="KW-1133">Transmembrane helix</keyword>
<dbReference type="EMBL" id="PGFZ01000007">
    <property type="protein sequence ID" value="POZ51141.1"/>
    <property type="molecule type" value="Genomic_DNA"/>
</dbReference>
<sequence length="180" mass="20849">MFIFIGLSLALCFLLQAESPWLAYLVSPWVLYGGLAVAVGCTVAMAVDKGWARLWHDLFSGSVLLVWYAYWQPLFKDDTPVFFAYALYFVFMAAFIELFFIGQRENIDKEVLRQLQVLAQNFRVKSWMVMLLVLYSLDLLEHYMLYPVAMTLLMARFALSTYLQVETAKKPSPRRQTKNS</sequence>
<evidence type="ECO:0000313" key="4">
    <source>
        <dbReference type="Proteomes" id="UP000197019"/>
    </source>
</evidence>
<dbReference type="RefSeq" id="WP_088617889.1">
    <property type="nucleotide sequence ID" value="NZ_CP022129.1"/>
</dbReference>
<accession>A0A1Z4BUL9</accession>
<organism evidence="2 4">
    <name type="scientific">Methylovulum psychrotolerans</name>
    <dbReference type="NCBI Taxonomy" id="1704499"/>
    <lineage>
        <taxon>Bacteria</taxon>
        <taxon>Pseudomonadati</taxon>
        <taxon>Pseudomonadota</taxon>
        <taxon>Gammaproteobacteria</taxon>
        <taxon>Methylococcales</taxon>
        <taxon>Methylococcaceae</taxon>
        <taxon>Methylovulum</taxon>
    </lineage>
</organism>
<reference evidence="2 4" key="1">
    <citation type="submission" date="2017-06" db="EMBL/GenBank/DDBJ databases">
        <title>Genome Sequencing of the methanotroph Methylovulum psychrotolerants str. HV10-M2 isolated from a high-altitude environment.</title>
        <authorList>
            <person name="Mateos-Rivera A."/>
        </authorList>
    </citation>
    <scope>NUCLEOTIDE SEQUENCE [LARGE SCALE GENOMIC DNA]</scope>
    <source>
        <strain evidence="2 4">HV10_M2</strain>
    </source>
</reference>
<dbReference type="OrthoDB" id="5568184at2"/>
<keyword evidence="1" id="KW-0812">Transmembrane</keyword>
<evidence type="ECO:0000256" key="1">
    <source>
        <dbReference type="SAM" id="Phobius"/>
    </source>
</evidence>
<evidence type="ECO:0000313" key="3">
    <source>
        <dbReference type="EMBL" id="POZ51141.1"/>
    </source>
</evidence>
<feature type="transmembrane region" description="Helical" evidence="1">
    <location>
        <begin position="122"/>
        <end position="137"/>
    </location>
</feature>
<proteinExistence type="predicted"/>
<feature type="transmembrane region" description="Helical" evidence="1">
    <location>
        <begin position="54"/>
        <end position="70"/>
    </location>
</feature>
<dbReference type="AlphaFoldDB" id="A0A1Z4BUL9"/>
<name>A0A1Z4BUL9_9GAMM</name>
<dbReference type="Proteomes" id="UP000237423">
    <property type="component" value="Unassembled WGS sequence"/>
</dbReference>
<keyword evidence="1" id="KW-0472">Membrane</keyword>
<dbReference type="KEGG" id="mpsy:CEK71_02405"/>
<keyword evidence="4" id="KW-1185">Reference proteome</keyword>
<evidence type="ECO:0000313" key="2">
    <source>
        <dbReference type="EMBL" id="ASF45006.1"/>
    </source>
</evidence>
<gene>
    <name evidence="3" type="ORF">AADEFJLK_03100</name>
    <name evidence="2" type="ORF">CEK71_02405</name>
</gene>
<reference evidence="3 5" key="2">
    <citation type="submission" date="2017-11" db="EMBL/GenBank/DDBJ databases">
        <title>Draft Genome Sequence of Methylobacter psychrotolerans Sph1T, an Obligate Methanotroph from Low-Temperature Environments.</title>
        <authorList>
            <person name="Oshkin I.Y."/>
            <person name="Miroshnikov K."/>
            <person name="Belova S.E."/>
            <person name="Korzhenkov A."/>
            <person name="Toshchakov S.V."/>
            <person name="Dedysh S.N."/>
        </authorList>
    </citation>
    <scope>NUCLEOTIDE SEQUENCE [LARGE SCALE GENOMIC DNA]</scope>
    <source>
        <strain evidence="3 5">Sph1</strain>
    </source>
</reference>
<protein>
    <submittedName>
        <fullName evidence="2">Uncharacterized protein</fullName>
    </submittedName>
</protein>
<feature type="transmembrane region" description="Helical" evidence="1">
    <location>
        <begin position="82"/>
        <end position="101"/>
    </location>
</feature>
<evidence type="ECO:0000313" key="5">
    <source>
        <dbReference type="Proteomes" id="UP000237423"/>
    </source>
</evidence>
<dbReference type="EMBL" id="CP022129">
    <property type="protein sequence ID" value="ASF45006.1"/>
    <property type="molecule type" value="Genomic_DNA"/>
</dbReference>
<feature type="transmembrane region" description="Helical" evidence="1">
    <location>
        <begin position="27"/>
        <end position="47"/>
    </location>
</feature>
<dbReference type="Proteomes" id="UP000197019">
    <property type="component" value="Chromosome"/>
</dbReference>